<proteinExistence type="predicted"/>
<evidence type="ECO:0000313" key="2">
    <source>
        <dbReference type="EMBL" id="EJK61306.1"/>
    </source>
</evidence>
<dbReference type="AlphaFoldDB" id="K0SJY2"/>
<organism evidence="2 3">
    <name type="scientific">Thalassiosira oceanica</name>
    <name type="common">Marine diatom</name>
    <dbReference type="NCBI Taxonomy" id="159749"/>
    <lineage>
        <taxon>Eukaryota</taxon>
        <taxon>Sar</taxon>
        <taxon>Stramenopiles</taxon>
        <taxon>Ochrophyta</taxon>
        <taxon>Bacillariophyta</taxon>
        <taxon>Coscinodiscophyceae</taxon>
        <taxon>Thalassiosirophycidae</taxon>
        <taxon>Thalassiosirales</taxon>
        <taxon>Thalassiosiraceae</taxon>
        <taxon>Thalassiosira</taxon>
    </lineage>
</organism>
<feature type="compositionally biased region" description="Polar residues" evidence="1">
    <location>
        <begin position="13"/>
        <end position="29"/>
    </location>
</feature>
<sequence length="97" mass="10574">MSPDRARRAALSGSVQSDQVARNGLQTVSGRRRLPAVGRSGRRQLPRDGGLDRRRFSTGVESMSPPSARSVVDGRPRKTISKWSVDSPRDDTKPTSS</sequence>
<feature type="compositionally biased region" description="Basic and acidic residues" evidence="1">
    <location>
        <begin position="45"/>
        <end position="55"/>
    </location>
</feature>
<dbReference type="Proteomes" id="UP000266841">
    <property type="component" value="Unassembled WGS sequence"/>
</dbReference>
<comment type="caution">
    <text evidence="2">The sequence shown here is derived from an EMBL/GenBank/DDBJ whole genome shotgun (WGS) entry which is preliminary data.</text>
</comment>
<protein>
    <submittedName>
        <fullName evidence="2">Uncharacterized protein</fullName>
    </submittedName>
</protein>
<feature type="compositionally biased region" description="Basic residues" evidence="1">
    <location>
        <begin position="30"/>
        <end position="44"/>
    </location>
</feature>
<accession>K0SJY2</accession>
<name>K0SJY2_THAOC</name>
<dbReference type="EMBL" id="AGNL01020170">
    <property type="protein sequence ID" value="EJK61306.1"/>
    <property type="molecule type" value="Genomic_DNA"/>
</dbReference>
<evidence type="ECO:0000256" key="1">
    <source>
        <dbReference type="SAM" id="MobiDB-lite"/>
    </source>
</evidence>
<reference evidence="2 3" key="1">
    <citation type="journal article" date="2012" name="Genome Biol.">
        <title>Genome and low-iron response of an oceanic diatom adapted to chronic iron limitation.</title>
        <authorList>
            <person name="Lommer M."/>
            <person name="Specht M."/>
            <person name="Roy A.S."/>
            <person name="Kraemer L."/>
            <person name="Andreson R."/>
            <person name="Gutowska M.A."/>
            <person name="Wolf J."/>
            <person name="Bergner S.V."/>
            <person name="Schilhabel M.B."/>
            <person name="Klostermeier U.C."/>
            <person name="Beiko R.G."/>
            <person name="Rosenstiel P."/>
            <person name="Hippler M."/>
            <person name="Laroche J."/>
        </authorList>
    </citation>
    <scope>NUCLEOTIDE SEQUENCE [LARGE SCALE GENOMIC DNA]</scope>
    <source>
        <strain evidence="2 3">CCMP1005</strain>
    </source>
</reference>
<keyword evidence="3" id="KW-1185">Reference proteome</keyword>
<feature type="compositionally biased region" description="Basic and acidic residues" evidence="1">
    <location>
        <begin position="87"/>
        <end position="97"/>
    </location>
</feature>
<feature type="region of interest" description="Disordered" evidence="1">
    <location>
        <begin position="1"/>
        <end position="97"/>
    </location>
</feature>
<gene>
    <name evidence="2" type="ORF">THAOC_18237</name>
</gene>
<evidence type="ECO:0000313" key="3">
    <source>
        <dbReference type="Proteomes" id="UP000266841"/>
    </source>
</evidence>